<dbReference type="EMBL" id="UHAP01000001">
    <property type="protein sequence ID" value="SUK45633.1"/>
    <property type="molecule type" value="Genomic_DNA"/>
</dbReference>
<dbReference type="GO" id="GO:0004834">
    <property type="term" value="F:tryptophan synthase activity"/>
    <property type="evidence" value="ECO:0007669"/>
    <property type="project" value="UniProtKB-EC"/>
</dbReference>
<protein>
    <submittedName>
        <fullName evidence="1">Tryptophan synthase beta chain</fullName>
        <ecNumber evidence="1">4.2.1.20</ecNumber>
    </submittedName>
</protein>
<reference evidence="1 2" key="1">
    <citation type="submission" date="2018-06" db="EMBL/GenBank/DDBJ databases">
        <authorList>
            <consortium name="Pathogen Informatics"/>
            <person name="Doyle S."/>
        </authorList>
    </citation>
    <scope>NUCLEOTIDE SEQUENCE [LARGE SCALE GENOMIC DNA]</scope>
    <source>
        <strain evidence="1 2">NCTC6133</strain>
    </source>
</reference>
<gene>
    <name evidence="1" type="primary">trpB_1</name>
    <name evidence="1" type="ORF">NCTC6133_01761</name>
</gene>
<dbReference type="EC" id="4.2.1.20" evidence="1"/>
<accession>A0A380DS17</accession>
<evidence type="ECO:0000313" key="2">
    <source>
        <dbReference type="Proteomes" id="UP000255091"/>
    </source>
</evidence>
<name>A0A380DS17_STAAU</name>
<dbReference type="InterPro" id="IPR036052">
    <property type="entry name" value="TrpB-like_PALP_sf"/>
</dbReference>
<dbReference type="Gene3D" id="3.40.50.1100">
    <property type="match status" value="1"/>
</dbReference>
<keyword evidence="1" id="KW-0456">Lyase</keyword>
<dbReference type="AlphaFoldDB" id="A0A380DS17"/>
<proteinExistence type="predicted"/>
<dbReference type="Proteomes" id="UP000255091">
    <property type="component" value="Unassembled WGS sequence"/>
</dbReference>
<sequence>MNKQIQTEADELGFFGEYGGQYVPETLMPAIIEFEKSL</sequence>
<organism evidence="1 2">
    <name type="scientific">Staphylococcus aureus</name>
    <dbReference type="NCBI Taxonomy" id="1280"/>
    <lineage>
        <taxon>Bacteria</taxon>
        <taxon>Bacillati</taxon>
        <taxon>Bacillota</taxon>
        <taxon>Bacilli</taxon>
        <taxon>Bacillales</taxon>
        <taxon>Staphylococcaceae</taxon>
        <taxon>Staphylococcus</taxon>
    </lineage>
</organism>
<evidence type="ECO:0000313" key="1">
    <source>
        <dbReference type="EMBL" id="SUK45633.1"/>
    </source>
</evidence>